<dbReference type="Gene3D" id="2.30.29.30">
    <property type="entry name" value="Pleckstrin-homology domain (PH domain)/Phosphotyrosine-binding domain (PTB)"/>
    <property type="match status" value="1"/>
</dbReference>
<evidence type="ECO:0000313" key="6">
    <source>
        <dbReference type="Proteomes" id="UP000095038"/>
    </source>
</evidence>
<dbReference type="GO" id="GO:0000932">
    <property type="term" value="C:P-body"/>
    <property type="evidence" value="ECO:0007669"/>
    <property type="project" value="EnsemblFungi"/>
</dbReference>
<dbReference type="GeneID" id="30963205"/>
<dbReference type="GO" id="GO:0098745">
    <property type="term" value="C:RNA decapping complex"/>
    <property type="evidence" value="ECO:0007669"/>
    <property type="project" value="EnsemblFungi"/>
</dbReference>
<dbReference type="GO" id="GO:0000290">
    <property type="term" value="P:deadenylation-dependent decapping of nuclear-transcribed mRNA"/>
    <property type="evidence" value="ECO:0007669"/>
    <property type="project" value="EnsemblFungi"/>
</dbReference>
<organism evidence="5 6">
    <name type="scientific">Ascoidea rubescens DSM 1968</name>
    <dbReference type="NCBI Taxonomy" id="1344418"/>
    <lineage>
        <taxon>Eukaryota</taxon>
        <taxon>Fungi</taxon>
        <taxon>Dikarya</taxon>
        <taxon>Ascomycota</taxon>
        <taxon>Saccharomycotina</taxon>
        <taxon>Saccharomycetes</taxon>
        <taxon>Ascoideaceae</taxon>
        <taxon>Ascoidea</taxon>
    </lineage>
</organism>
<evidence type="ECO:0000313" key="5">
    <source>
        <dbReference type="EMBL" id="ODV61870.1"/>
    </source>
</evidence>
<comment type="subcellular location">
    <subcellularLocation>
        <location evidence="1">Cytoplasm</location>
    </subcellularLocation>
</comment>
<keyword evidence="4" id="KW-0507">mRNA processing</keyword>
<dbReference type="RefSeq" id="XP_020048177.1">
    <property type="nucleotide sequence ID" value="XM_020189569.1"/>
</dbReference>
<dbReference type="InterPro" id="IPR010334">
    <property type="entry name" value="Dcp1"/>
</dbReference>
<dbReference type="GO" id="GO:0008047">
    <property type="term" value="F:enzyme activator activity"/>
    <property type="evidence" value="ECO:0007669"/>
    <property type="project" value="EnsemblFungi"/>
</dbReference>
<dbReference type="Pfam" id="PF06058">
    <property type="entry name" value="DCP1"/>
    <property type="match status" value="1"/>
</dbReference>
<reference evidence="6" key="1">
    <citation type="submission" date="2016-05" db="EMBL/GenBank/DDBJ databases">
        <title>Comparative genomics of biotechnologically important yeasts.</title>
        <authorList>
            <consortium name="DOE Joint Genome Institute"/>
            <person name="Riley R."/>
            <person name="Haridas S."/>
            <person name="Wolfe K.H."/>
            <person name="Lopes M.R."/>
            <person name="Hittinger C.T."/>
            <person name="Goker M."/>
            <person name="Salamov A."/>
            <person name="Wisecaver J."/>
            <person name="Long T.M."/>
            <person name="Aerts A.L."/>
            <person name="Barry K."/>
            <person name="Choi C."/>
            <person name="Clum A."/>
            <person name="Coughlan A.Y."/>
            <person name="Deshpande S."/>
            <person name="Douglass A.P."/>
            <person name="Hanson S.J."/>
            <person name="Klenk H.-P."/>
            <person name="Labutti K."/>
            <person name="Lapidus A."/>
            <person name="Lindquist E."/>
            <person name="Lipzen A."/>
            <person name="Meier-Kolthoff J.P."/>
            <person name="Ohm R.A."/>
            <person name="Otillar R.P."/>
            <person name="Pangilinan J."/>
            <person name="Peng Y."/>
            <person name="Rokas A."/>
            <person name="Rosa C.A."/>
            <person name="Scheuner C."/>
            <person name="Sibirny A.A."/>
            <person name="Slot J.C."/>
            <person name="Stielow J.B."/>
            <person name="Sun H."/>
            <person name="Kurtzman C.P."/>
            <person name="Blackwell M."/>
            <person name="Grigoriev I.V."/>
            <person name="Jeffries T.W."/>
        </authorList>
    </citation>
    <scope>NUCLEOTIDE SEQUENCE [LARGE SCALE GENOMIC DNA]</scope>
    <source>
        <strain evidence="6">DSM 1968</strain>
    </source>
</reference>
<dbReference type="EMBL" id="KV454478">
    <property type="protein sequence ID" value="ODV61870.1"/>
    <property type="molecule type" value="Genomic_DNA"/>
</dbReference>
<dbReference type="STRING" id="1344418.A0A1D2VJV7"/>
<gene>
    <name evidence="5" type="ORF">ASCRUDRAFT_19065</name>
</gene>
<evidence type="ECO:0000256" key="3">
    <source>
        <dbReference type="ARBA" id="ARBA00022490"/>
    </source>
</evidence>
<dbReference type="GO" id="GO:0005634">
    <property type="term" value="C:nucleus"/>
    <property type="evidence" value="ECO:0007669"/>
    <property type="project" value="EnsemblFungi"/>
</dbReference>
<dbReference type="SUPFAM" id="SSF50729">
    <property type="entry name" value="PH domain-like"/>
    <property type="match status" value="1"/>
</dbReference>
<accession>A0A1D2VJV7</accession>
<protein>
    <submittedName>
        <fullName evidence="5">PH domain-like protein</fullName>
    </submittedName>
</protein>
<comment type="similarity">
    <text evidence="2">Belongs to the DCP1 family.</text>
</comment>
<evidence type="ECO:0000256" key="4">
    <source>
        <dbReference type="ARBA" id="ARBA00022664"/>
    </source>
</evidence>
<dbReference type="PANTHER" id="PTHR16290">
    <property type="entry name" value="TRANSCRIPTION FACTOR SMIF DECAPPING ENZYME DCP1"/>
    <property type="match status" value="1"/>
</dbReference>
<feature type="non-terminal residue" evidence="5">
    <location>
        <position position="176"/>
    </location>
</feature>
<dbReference type="FunCoup" id="A0A1D2VJV7">
    <property type="interactions" value="148"/>
</dbReference>
<feature type="non-terminal residue" evidence="5">
    <location>
        <position position="1"/>
    </location>
</feature>
<sequence length="176" mass="21095">DKDEQQLEFIKNIINFNVIGKYDPKIKQILLQTYQSIWYKFNETKAEWEQLEYAGPLALYLRNYEWEYFNDPSRIAQRRGLDEETIARELKLRDCYVYGLMVLNRSSPKNLSLGLIPHTITDAYPAFYSGGYEFERKDELLIIKNWLDEIYGVWIHHPQDRERFGKLIEYCLSNPP</sequence>
<dbReference type="GO" id="GO:0006397">
    <property type="term" value="P:mRNA processing"/>
    <property type="evidence" value="ECO:0007669"/>
    <property type="project" value="UniProtKB-KW"/>
</dbReference>
<dbReference type="GO" id="GO:0031087">
    <property type="term" value="P:deadenylation-independent decapping of nuclear-transcribed mRNA"/>
    <property type="evidence" value="ECO:0007669"/>
    <property type="project" value="TreeGrafter"/>
</dbReference>
<dbReference type="Proteomes" id="UP000095038">
    <property type="component" value="Unassembled WGS sequence"/>
</dbReference>
<name>A0A1D2VJV7_9ASCO</name>
<dbReference type="InterPro" id="IPR011993">
    <property type="entry name" value="PH-like_dom_sf"/>
</dbReference>
<keyword evidence="6" id="KW-1185">Reference proteome</keyword>
<keyword evidence="3" id="KW-0963">Cytoplasm</keyword>
<evidence type="ECO:0000256" key="2">
    <source>
        <dbReference type="ARBA" id="ARBA00008778"/>
    </source>
</evidence>
<evidence type="ECO:0000256" key="1">
    <source>
        <dbReference type="ARBA" id="ARBA00004496"/>
    </source>
</evidence>
<dbReference type="PANTHER" id="PTHR16290:SF0">
    <property type="entry name" value="DECAPPING PROTEIN 1, ISOFORM A"/>
    <property type="match status" value="1"/>
</dbReference>
<dbReference type="GO" id="GO:0098562">
    <property type="term" value="C:cytoplasmic side of membrane"/>
    <property type="evidence" value="ECO:0007669"/>
    <property type="project" value="EnsemblFungi"/>
</dbReference>
<dbReference type="GO" id="GO:0003729">
    <property type="term" value="F:mRNA binding"/>
    <property type="evidence" value="ECO:0007669"/>
    <property type="project" value="EnsemblFungi"/>
</dbReference>
<dbReference type="InParanoid" id="A0A1D2VJV7"/>
<dbReference type="AlphaFoldDB" id="A0A1D2VJV7"/>
<proteinExistence type="inferred from homology"/>
<dbReference type="OrthoDB" id="440673at2759"/>